<sequence length="255" mass="28228">IALTRRTFLDVWWWTLPRPSISAEPGSVVPWGRPVSIVCRGPAGVRSFRLEKDDRHNYTDVGITSRGEQETKARFQINALHEDAVGRYCCIYETDLEGTEEAVSALPTGVSICECEHHKHPASPTGLSTEQVYILIGVSVAFLLCLFLLVLLLLHRQHRRKRGRPRSKDEEQRHQGRLSPAVDVLDGTPDVASFDRFPDMDGEVGTSTPAAGGPQEVTYAQLNHKPLTQRAARAVSPPSTEPLAESSTYATIARH</sequence>
<dbReference type="GO" id="GO:0002764">
    <property type="term" value="P:immune response-regulating signaling pathway"/>
    <property type="evidence" value="ECO:0007669"/>
    <property type="project" value="TreeGrafter"/>
</dbReference>
<keyword evidence="2" id="KW-1015">Disulfide bond</keyword>
<dbReference type="Gene3D" id="2.60.40.10">
    <property type="entry name" value="Immunoglobulins"/>
    <property type="match status" value="1"/>
</dbReference>
<dbReference type="AlphaFoldDB" id="A0A5J5MR54"/>
<dbReference type="SUPFAM" id="SSF48726">
    <property type="entry name" value="Immunoglobulin"/>
    <property type="match status" value="1"/>
</dbReference>
<evidence type="ECO:0008006" key="8">
    <source>
        <dbReference type="Google" id="ProtNLM"/>
    </source>
</evidence>
<dbReference type="InterPro" id="IPR013783">
    <property type="entry name" value="Ig-like_fold"/>
</dbReference>
<dbReference type="FunFam" id="2.60.40.10:FF:000049">
    <property type="entry name" value="Leukocyte immunoglobulin-like receptor subfamily B member 1"/>
    <property type="match status" value="1"/>
</dbReference>
<feature type="non-terminal residue" evidence="6">
    <location>
        <position position="1"/>
    </location>
</feature>
<feature type="compositionally biased region" description="Polar residues" evidence="4">
    <location>
        <begin position="245"/>
        <end position="255"/>
    </location>
</feature>
<evidence type="ECO:0000313" key="6">
    <source>
        <dbReference type="EMBL" id="KAB0382828.1"/>
    </source>
</evidence>
<dbReference type="Proteomes" id="UP000326062">
    <property type="component" value="Chromosome 2"/>
</dbReference>
<evidence type="ECO:0000256" key="1">
    <source>
        <dbReference type="ARBA" id="ARBA00022729"/>
    </source>
</evidence>
<feature type="transmembrane region" description="Helical" evidence="5">
    <location>
        <begin position="132"/>
        <end position="154"/>
    </location>
</feature>
<evidence type="ECO:0000256" key="4">
    <source>
        <dbReference type="SAM" id="MobiDB-lite"/>
    </source>
</evidence>
<feature type="region of interest" description="Disordered" evidence="4">
    <location>
        <begin position="228"/>
        <end position="255"/>
    </location>
</feature>
<gene>
    <name evidence="6" type="ORF">FD755_004745</name>
</gene>
<accession>A0A5J5MR54</accession>
<feature type="region of interest" description="Disordered" evidence="4">
    <location>
        <begin position="160"/>
        <end position="187"/>
    </location>
</feature>
<proteinExistence type="predicted"/>
<name>A0A5J5MR54_MUNRE</name>
<evidence type="ECO:0000256" key="5">
    <source>
        <dbReference type="SAM" id="Phobius"/>
    </source>
</evidence>
<keyword evidence="3" id="KW-0393">Immunoglobulin domain</keyword>
<dbReference type="PANTHER" id="PTHR11738:SF129">
    <property type="entry name" value="LEUKOCYTE-ASSOCIATED IMMUNOGLOBULIN-LIKE RECEPTOR 1"/>
    <property type="match status" value="1"/>
</dbReference>
<keyword evidence="7" id="KW-1185">Reference proteome</keyword>
<evidence type="ECO:0000256" key="3">
    <source>
        <dbReference type="ARBA" id="ARBA00023319"/>
    </source>
</evidence>
<keyword evidence="5" id="KW-0812">Transmembrane</keyword>
<dbReference type="EMBL" id="VCEB01000002">
    <property type="protein sequence ID" value="KAB0382828.1"/>
    <property type="molecule type" value="Genomic_DNA"/>
</dbReference>
<reference evidence="6 7" key="1">
    <citation type="submission" date="2019-06" db="EMBL/GenBank/DDBJ databases">
        <title>Discovery of a novel chromosome fission-fusion reversal in muntjac.</title>
        <authorList>
            <person name="Mudd A.B."/>
            <person name="Bredeson J.V."/>
            <person name="Baum R."/>
            <person name="Hockemeyer D."/>
            <person name="Rokhsar D.S."/>
        </authorList>
    </citation>
    <scope>NUCLEOTIDE SEQUENCE [LARGE SCALE GENOMIC DNA]</scope>
    <source>
        <strain evidence="6">UCam_UCB_Mr</strain>
        <tissue evidence="6">Fibroblast cell line</tissue>
    </source>
</reference>
<evidence type="ECO:0000313" key="7">
    <source>
        <dbReference type="Proteomes" id="UP000326062"/>
    </source>
</evidence>
<keyword evidence="5" id="KW-1133">Transmembrane helix</keyword>
<dbReference type="InterPro" id="IPR036179">
    <property type="entry name" value="Ig-like_dom_sf"/>
</dbReference>
<dbReference type="PANTHER" id="PTHR11738">
    <property type="entry name" value="MHC CLASS I NK CELL RECEPTOR"/>
    <property type="match status" value="1"/>
</dbReference>
<dbReference type="InterPro" id="IPR050412">
    <property type="entry name" value="Ig-like_Receptors_ImmuneReg"/>
</dbReference>
<evidence type="ECO:0000256" key="2">
    <source>
        <dbReference type="ARBA" id="ARBA00023157"/>
    </source>
</evidence>
<keyword evidence="5" id="KW-0472">Membrane</keyword>
<dbReference type="GO" id="GO:0005886">
    <property type="term" value="C:plasma membrane"/>
    <property type="evidence" value="ECO:0007669"/>
    <property type="project" value="TreeGrafter"/>
</dbReference>
<organism evidence="6 7">
    <name type="scientific">Muntiacus reevesi</name>
    <name type="common">Reeves' muntjac</name>
    <name type="synonym">Cervus reevesi</name>
    <dbReference type="NCBI Taxonomy" id="9886"/>
    <lineage>
        <taxon>Eukaryota</taxon>
        <taxon>Metazoa</taxon>
        <taxon>Chordata</taxon>
        <taxon>Craniata</taxon>
        <taxon>Vertebrata</taxon>
        <taxon>Euteleostomi</taxon>
        <taxon>Mammalia</taxon>
        <taxon>Eutheria</taxon>
        <taxon>Laurasiatheria</taxon>
        <taxon>Artiodactyla</taxon>
        <taxon>Ruminantia</taxon>
        <taxon>Pecora</taxon>
        <taxon>Cervidae</taxon>
        <taxon>Muntiacinae</taxon>
        <taxon>Muntiacus</taxon>
    </lineage>
</organism>
<protein>
    <recommendedName>
        <fullName evidence="8">Ig-like domain-containing protein</fullName>
    </recommendedName>
</protein>
<keyword evidence="1" id="KW-0732">Signal</keyword>
<comment type="caution">
    <text evidence="6">The sequence shown here is derived from an EMBL/GenBank/DDBJ whole genome shotgun (WGS) entry which is preliminary data.</text>
</comment>